<proteinExistence type="predicted"/>
<dbReference type="AlphaFoldDB" id="A0A1H5ZTM8"/>
<dbReference type="OrthoDB" id="2731at2157"/>
<reference evidence="2 5" key="2">
    <citation type="journal article" date="2019" name="Nat. Commun.">
        <title>A new type of DNA phosphorothioation-based antiviral system in archaea.</title>
        <authorList>
            <person name="Xiong L."/>
            <person name="Liu S."/>
            <person name="Chen S."/>
            <person name="Xiao Y."/>
            <person name="Zhu B."/>
            <person name="Gao Y."/>
            <person name="Zhang Y."/>
            <person name="Chen B."/>
            <person name="Luo J."/>
            <person name="Deng Z."/>
            <person name="Chen X."/>
            <person name="Wang L."/>
            <person name="Chen S."/>
        </authorList>
    </citation>
    <scope>NUCLEOTIDE SEQUENCE [LARGE SCALE GENOMIC DNA]</scope>
    <source>
        <strain evidence="2 5">CGMCC 1.10331</strain>
    </source>
</reference>
<dbReference type="InterPro" id="IPR021516">
    <property type="entry name" value="DUF3179"/>
</dbReference>
<dbReference type="EMBL" id="CP031311">
    <property type="protein sequence ID" value="QCC47936.1"/>
    <property type="molecule type" value="Genomic_DNA"/>
</dbReference>
<evidence type="ECO:0000313" key="3">
    <source>
        <dbReference type="EMBL" id="SEG39848.1"/>
    </source>
</evidence>
<protein>
    <submittedName>
        <fullName evidence="2">DUF3179 domain-containing protein</fullName>
    </submittedName>
</protein>
<dbReference type="Proteomes" id="UP000296733">
    <property type="component" value="Chromosome"/>
</dbReference>
<evidence type="ECO:0000313" key="4">
    <source>
        <dbReference type="Proteomes" id="UP000236740"/>
    </source>
</evidence>
<dbReference type="Pfam" id="PF11376">
    <property type="entry name" value="DUF3179"/>
    <property type="match status" value="1"/>
</dbReference>
<reference evidence="3 4" key="1">
    <citation type="submission" date="2016-10" db="EMBL/GenBank/DDBJ databases">
        <authorList>
            <person name="de Groot N.N."/>
        </authorList>
    </citation>
    <scope>NUCLEOTIDE SEQUENCE [LARGE SCALE GENOMIC DNA]</scope>
    <source>
        <strain evidence="3 4">CGMCC 1.10331</strain>
    </source>
</reference>
<name>A0A1H5ZTM8_9EURY</name>
<organism evidence="3 4">
    <name type="scientific">Halobellus limi</name>
    <dbReference type="NCBI Taxonomy" id="699433"/>
    <lineage>
        <taxon>Archaea</taxon>
        <taxon>Methanobacteriati</taxon>
        <taxon>Methanobacteriota</taxon>
        <taxon>Stenosarchaea group</taxon>
        <taxon>Halobacteria</taxon>
        <taxon>Halobacteriales</taxon>
        <taxon>Haloferacaceae</taxon>
        <taxon>Halobellus</taxon>
    </lineage>
</organism>
<accession>A0A1H5ZTM8</accession>
<evidence type="ECO:0000256" key="1">
    <source>
        <dbReference type="SAM" id="MobiDB-lite"/>
    </source>
</evidence>
<evidence type="ECO:0000313" key="5">
    <source>
        <dbReference type="Proteomes" id="UP000296733"/>
    </source>
</evidence>
<feature type="region of interest" description="Disordered" evidence="1">
    <location>
        <begin position="21"/>
        <end position="79"/>
    </location>
</feature>
<evidence type="ECO:0000313" key="2">
    <source>
        <dbReference type="EMBL" id="QCC47936.1"/>
    </source>
</evidence>
<feature type="compositionally biased region" description="Gly residues" evidence="1">
    <location>
        <begin position="52"/>
        <end position="68"/>
    </location>
</feature>
<keyword evidence="4" id="KW-1185">Reference proteome</keyword>
<dbReference type="KEGG" id="hlm:DV707_09840"/>
<dbReference type="RefSeq" id="WP_103991864.1">
    <property type="nucleotide sequence ID" value="NZ_CP031311.1"/>
</dbReference>
<dbReference type="PROSITE" id="PS51257">
    <property type="entry name" value="PROKAR_LIPOPROTEIN"/>
    <property type="match status" value="1"/>
</dbReference>
<dbReference type="GeneID" id="39858393"/>
<dbReference type="EMBL" id="FNVN01000002">
    <property type="protein sequence ID" value="SEG39848.1"/>
    <property type="molecule type" value="Genomic_DNA"/>
</dbReference>
<sequence>MARLLTRRAVLAGVGVASLAGCLGGGRTDRSDDSGDAGGSGDTGEQSAAESGEGGATASGESGGGGSGPPTRDDRLPLPMEPSALRSEAVSGGPPKDGIPAIESPKFVSAEAGSADLDPGDPVFGVATGGEPKAYPQSILVAHEICNDVVDGTPVSVTYCPLTGTAMGVERGETTFGVSGRLVNNNLIMYDRATETWWPQVLSTAIPGPWNEDPDVWSLREFRVVWTTWERWRNRYPDTRVLSRDTGFAKNYDRDPYGSYNPRAGYYAPNSQPMFGSLSEDERLQPKRVVIGARAPDGAAAFEKDRLREAKLIEGELGGAPVLAVYEPTLDTGYVFRNPDERRFEYRDGRVVDGAGDAHAPDALPLDRVIAFDAMWFAWSGFYPETTLYA</sequence>
<gene>
    <name evidence="2" type="ORF">DV707_09840</name>
    <name evidence="3" type="ORF">SAMN04488133_2186</name>
</gene>
<dbReference type="Proteomes" id="UP000236740">
    <property type="component" value="Unassembled WGS sequence"/>
</dbReference>